<dbReference type="EMBL" id="JARULN010000007">
    <property type="protein sequence ID" value="MDG5754202.1"/>
    <property type="molecule type" value="Genomic_DNA"/>
</dbReference>
<evidence type="ECO:0000313" key="2">
    <source>
        <dbReference type="Proteomes" id="UP001218246"/>
    </source>
</evidence>
<accession>A0ABT6H4C4</accession>
<keyword evidence="2" id="KW-1185">Reference proteome</keyword>
<name>A0ABT6H4C4_9BACI</name>
<comment type="caution">
    <text evidence="1">The sequence shown here is derived from an EMBL/GenBank/DDBJ whole genome shotgun (WGS) entry which is preliminary data.</text>
</comment>
<gene>
    <name evidence="1" type="ORF">P6P90_09495</name>
</gene>
<sequence length="176" mass="20588">MKLQDWFEKGMTFATYVDSMSVHRKELLHIYNTIELPKLELNIGTRVVVLTADWCGDAMLCVPIIQRMCEQHGVESRFLIRDENLELMDQYLTNGTSRAIPIFIFLNENWEEHAVWGPRSQLVQDFITTERAQLPTKEDPTFEDKQKAMYATFRHKLSTDTTIWNSVIESVTERLS</sequence>
<dbReference type="Pfam" id="PF14595">
    <property type="entry name" value="Thioredoxin_9"/>
    <property type="match status" value="1"/>
</dbReference>
<protein>
    <submittedName>
        <fullName evidence="1">Thioredoxin family protein</fullName>
    </submittedName>
</protein>
<proteinExistence type="predicted"/>
<dbReference type="RefSeq" id="WP_124562989.1">
    <property type="nucleotide sequence ID" value="NZ_JARRRY010000004.1"/>
</dbReference>
<reference evidence="1 2" key="1">
    <citation type="submission" date="2023-04" db="EMBL/GenBank/DDBJ databases">
        <title>Ectobacillus antri isolated from activated sludge.</title>
        <authorList>
            <person name="Yan P."/>
            <person name="Liu X."/>
        </authorList>
    </citation>
    <scope>NUCLEOTIDE SEQUENCE [LARGE SCALE GENOMIC DNA]</scope>
    <source>
        <strain evidence="1 2">C18H</strain>
    </source>
</reference>
<evidence type="ECO:0000313" key="1">
    <source>
        <dbReference type="EMBL" id="MDG5754202.1"/>
    </source>
</evidence>
<dbReference type="Proteomes" id="UP001218246">
    <property type="component" value="Unassembled WGS sequence"/>
</dbReference>
<dbReference type="SUPFAM" id="SSF52833">
    <property type="entry name" value="Thioredoxin-like"/>
    <property type="match status" value="1"/>
</dbReference>
<dbReference type="Gene3D" id="3.40.30.10">
    <property type="entry name" value="Glutaredoxin"/>
    <property type="match status" value="1"/>
</dbReference>
<dbReference type="InterPro" id="IPR036249">
    <property type="entry name" value="Thioredoxin-like_sf"/>
</dbReference>
<organism evidence="1 2">
    <name type="scientific">Ectobacillus antri</name>
    <dbReference type="NCBI Taxonomy" id="2486280"/>
    <lineage>
        <taxon>Bacteria</taxon>
        <taxon>Bacillati</taxon>
        <taxon>Bacillota</taxon>
        <taxon>Bacilli</taxon>
        <taxon>Bacillales</taxon>
        <taxon>Bacillaceae</taxon>
        <taxon>Ectobacillus</taxon>
    </lineage>
</organism>